<dbReference type="InterPro" id="IPR002052">
    <property type="entry name" value="DNA_methylase_N6_adenine_CS"/>
</dbReference>
<dbReference type="SUPFAM" id="SSF53335">
    <property type="entry name" value="S-adenosyl-L-methionine-dependent methyltransferases"/>
    <property type="match status" value="1"/>
</dbReference>
<reference evidence="8 9" key="1">
    <citation type="submission" date="2017-07" db="EMBL/GenBank/DDBJ databases">
        <title>Isolation and whole genome analysis of endospore-forming bacteria from heroin.</title>
        <authorList>
            <person name="Kalinowski J."/>
            <person name="Ahrens B."/>
            <person name="Al-Dilaimi A."/>
            <person name="Winkler A."/>
            <person name="Wibberg D."/>
            <person name="Schleenbecker U."/>
            <person name="Ruckert C."/>
            <person name="Wolfel R."/>
            <person name="Grass G."/>
        </authorList>
    </citation>
    <scope>NUCLEOTIDE SEQUENCE [LARGE SCALE GENOMIC DNA]</scope>
    <source>
        <strain evidence="8 9">7523-2</strain>
    </source>
</reference>
<dbReference type="PRINTS" id="PR00506">
    <property type="entry name" value="D21N6MTFRASE"/>
</dbReference>
<evidence type="ECO:0000259" key="6">
    <source>
        <dbReference type="Pfam" id="PF01555"/>
    </source>
</evidence>
<protein>
    <submittedName>
        <fullName evidence="8">Type III restriction endonuclease subunit M</fullName>
    </submittedName>
</protein>
<evidence type="ECO:0000256" key="4">
    <source>
        <dbReference type="ARBA" id="ARBA00022691"/>
    </source>
</evidence>
<keyword evidence="8" id="KW-0255">Endonuclease</keyword>
<evidence type="ECO:0000313" key="8">
    <source>
        <dbReference type="EMBL" id="PAF23737.1"/>
    </source>
</evidence>
<dbReference type="AlphaFoldDB" id="A0A268RU54"/>
<gene>
    <name evidence="8" type="ORF">CHH61_22355</name>
</gene>
<evidence type="ECO:0000256" key="5">
    <source>
        <dbReference type="ARBA" id="ARBA00022747"/>
    </source>
</evidence>
<dbReference type="PIRSF" id="PIRSF015855">
    <property type="entry name" value="TypeIII_Mtase_mKpnI"/>
    <property type="match status" value="1"/>
</dbReference>
<feature type="domain" description="Type III restriction/modification enzyme methylation subunit" evidence="7">
    <location>
        <begin position="2"/>
        <end position="53"/>
    </location>
</feature>
<dbReference type="PROSITE" id="PS00092">
    <property type="entry name" value="N6_MTASE"/>
    <property type="match status" value="1"/>
</dbReference>
<dbReference type="GO" id="GO:0032259">
    <property type="term" value="P:methylation"/>
    <property type="evidence" value="ECO:0007669"/>
    <property type="project" value="UniProtKB-KW"/>
</dbReference>
<organism evidence="8 9">
    <name type="scientific">Shouchella clausii</name>
    <name type="common">Alkalihalobacillus clausii</name>
    <dbReference type="NCBI Taxonomy" id="79880"/>
    <lineage>
        <taxon>Bacteria</taxon>
        <taxon>Bacillati</taxon>
        <taxon>Bacillota</taxon>
        <taxon>Bacilli</taxon>
        <taxon>Bacillales</taxon>
        <taxon>Bacillaceae</taxon>
        <taxon>Shouchella</taxon>
    </lineage>
</organism>
<keyword evidence="2" id="KW-0489">Methyltransferase</keyword>
<keyword evidence="5" id="KW-0680">Restriction system</keyword>
<dbReference type="Proteomes" id="UP000216133">
    <property type="component" value="Unassembled WGS sequence"/>
</dbReference>
<dbReference type="GO" id="GO:0004519">
    <property type="term" value="F:endonuclease activity"/>
    <property type="evidence" value="ECO:0007669"/>
    <property type="project" value="UniProtKB-KW"/>
</dbReference>
<accession>A0A268RU54</accession>
<comment type="caution">
    <text evidence="8">The sequence shown here is derived from an EMBL/GenBank/DDBJ whole genome shotgun (WGS) entry which is preliminary data.</text>
</comment>
<dbReference type="GO" id="GO:0008170">
    <property type="term" value="F:N-methyltransferase activity"/>
    <property type="evidence" value="ECO:0007669"/>
    <property type="project" value="InterPro"/>
</dbReference>
<dbReference type="InterPro" id="IPR002941">
    <property type="entry name" value="DNA_methylase_N4/N6"/>
</dbReference>
<dbReference type="GO" id="GO:0003677">
    <property type="term" value="F:DNA binding"/>
    <property type="evidence" value="ECO:0007669"/>
    <property type="project" value="InterPro"/>
</dbReference>
<dbReference type="InterPro" id="IPR022221">
    <property type="entry name" value="TypeIII_RM_meth"/>
</dbReference>
<evidence type="ECO:0000259" key="7">
    <source>
        <dbReference type="Pfam" id="PF12564"/>
    </source>
</evidence>
<keyword evidence="8" id="KW-0540">Nuclease</keyword>
<evidence type="ECO:0000256" key="1">
    <source>
        <dbReference type="ARBA" id="ARBA00006594"/>
    </source>
</evidence>
<dbReference type="GO" id="GO:0009307">
    <property type="term" value="P:DNA restriction-modification system"/>
    <property type="evidence" value="ECO:0007669"/>
    <property type="project" value="UniProtKB-KW"/>
</dbReference>
<dbReference type="EMBL" id="NPBS01000155">
    <property type="protein sequence ID" value="PAF23737.1"/>
    <property type="molecule type" value="Genomic_DNA"/>
</dbReference>
<dbReference type="Pfam" id="PF01555">
    <property type="entry name" value="N6_N4_Mtase"/>
    <property type="match status" value="1"/>
</dbReference>
<dbReference type="Gene3D" id="3.40.50.150">
    <property type="entry name" value="Vaccinia Virus protein VP39"/>
    <property type="match status" value="1"/>
</dbReference>
<dbReference type="InterPro" id="IPR002295">
    <property type="entry name" value="N4/N6-MTase_EcoPI_Mod-like"/>
</dbReference>
<keyword evidence="4" id="KW-0949">S-adenosyl-L-methionine</keyword>
<name>A0A268RU54_SHOCL</name>
<keyword evidence="8" id="KW-0378">Hydrolase</keyword>
<proteinExistence type="inferred from homology"/>
<dbReference type="Pfam" id="PF12564">
    <property type="entry name" value="TypeIII_RM_meth"/>
    <property type="match status" value="1"/>
</dbReference>
<evidence type="ECO:0000256" key="3">
    <source>
        <dbReference type="ARBA" id="ARBA00022679"/>
    </source>
</evidence>
<keyword evidence="3" id="KW-0808">Transferase</keyword>
<dbReference type="InterPro" id="IPR029063">
    <property type="entry name" value="SAM-dependent_MTases_sf"/>
</dbReference>
<evidence type="ECO:0000313" key="9">
    <source>
        <dbReference type="Proteomes" id="UP000216133"/>
    </source>
</evidence>
<evidence type="ECO:0000256" key="2">
    <source>
        <dbReference type="ARBA" id="ARBA00022603"/>
    </source>
</evidence>
<sequence length="537" mass="62609">MLKAFISNETLKSNFTIDIAENIVMQTNKLIELFEADEYWKDSYTKYSKRIGLTAGGKFIGESTDVVLDFPYKDTVLKASMSKEDTDKDDLRPHEPFLNEVIAKEEIDVLLDKKILVNAKKYDENGEHEVDSFSEDDNLIIKGNNLLALHTLKEKYAGKVKLIYIDPPFNTSGDSFLYNDRFNHSTWLIFMKNRLEIAKDLLATDGTIYIHLDYNEVHYLKVLMDEIFGRENFLNEIVWAYRERETSKRFYNRKHDTILFYAKDINSKYTFNHDAIREQYSDITIKKFKYTDENGRKYRLRTKDGKSDPAVEDENTYRQYLDEQSGPLPRDWFVMPFLNQAADERVGFNTQKPELLVAKFIKASTNKNDIILDFFSGSGTTVATAHKLNRRYIGIEQMDYINTVSVPRLQRVIEGEQSGISEDVNWQGGGSVVYVELMEKNRGFLTSIRNAETQAELHDVFKFMLEEAEIDFRVDLEKIKDTLHELSFDDQKKTLIKIIDKNQLYYNYSEIDDKNVRDLISDGDYAFNKNFYGEGGK</sequence>
<comment type="similarity">
    <text evidence="1">Belongs to the N(4)/N(6)-methyltransferase family.</text>
</comment>
<feature type="domain" description="DNA methylase N-4/N-6" evidence="6">
    <location>
        <begin position="160"/>
        <end position="400"/>
    </location>
</feature>